<accession>A0ABW8US19</accession>
<dbReference type="PANTHER" id="PTHR30329">
    <property type="entry name" value="STATOR ELEMENT OF FLAGELLAR MOTOR COMPLEX"/>
    <property type="match status" value="1"/>
</dbReference>
<keyword evidence="2" id="KW-0378">Hydrolase</keyword>
<keyword evidence="4" id="KW-0998">Cell outer membrane</keyword>
<dbReference type="InterPro" id="IPR036737">
    <property type="entry name" value="OmpA-like_sf"/>
</dbReference>
<feature type="signal peptide" evidence="6">
    <location>
        <begin position="1"/>
        <end position="21"/>
    </location>
</feature>
<gene>
    <name evidence="8" type="ORF">ACERZ8_07485</name>
</gene>
<dbReference type="Pfam" id="PF00691">
    <property type="entry name" value="OmpA"/>
    <property type="match status" value="1"/>
</dbReference>
<sequence length="312" mass="32613">MSRAGRCLLVLLCSIAWPVQALELTLPVNASETASRDQTLAQQAVPTASFTDGAVPARIFEGPVIQRAYRIASSGLTPLQILAPLRAQIEAAGYEILLDCDEDRCGGFDFRFGIDVLPAPNMYVNIRAYHFLSAVAPDDTAAVTLLASAAAGAGYVQIVQVGAATVGEPQSVQGDDDQPPTATQPTTDLTAKLLANGHAVLQTLDFAVGTTTLSAAESPELAAIAATLRARPGLRIAVVGHTDTVGGLDANIAVSRARAQSVRRALINDYGVPADRIEANGMGYLAPVATNLTAEGREANRRVEVVIVSEDN</sequence>
<proteinExistence type="predicted"/>
<evidence type="ECO:0000313" key="8">
    <source>
        <dbReference type="EMBL" id="MFL4469717.1"/>
    </source>
</evidence>
<comment type="caution">
    <text evidence="8">The sequence shown here is derived from an EMBL/GenBank/DDBJ whole genome shotgun (WGS) entry which is preliminary data.</text>
</comment>
<evidence type="ECO:0000256" key="6">
    <source>
        <dbReference type="SAM" id="SignalP"/>
    </source>
</evidence>
<dbReference type="PRINTS" id="PR01021">
    <property type="entry name" value="OMPADOMAIN"/>
</dbReference>
<reference evidence="8 9" key="1">
    <citation type="submission" date="2024-08" db="EMBL/GenBank/DDBJ databases">
        <title>Tateyamaria sp. nov., isolated from marine algae.</title>
        <authorList>
            <person name="Choi B.J."/>
            <person name="Kim J.M."/>
            <person name="Lee J.K."/>
            <person name="Choi D.G."/>
            <person name="Bayburt H."/>
            <person name="Baek J.H."/>
            <person name="Han D.M."/>
            <person name="Jeon C.O."/>
        </authorList>
    </citation>
    <scope>NUCLEOTIDE SEQUENCE [LARGE SCALE GENOMIC DNA]</scope>
    <source>
        <strain evidence="8 9">KMU-156</strain>
    </source>
</reference>
<dbReference type="Gene3D" id="3.30.1330.60">
    <property type="entry name" value="OmpA-like domain"/>
    <property type="match status" value="1"/>
</dbReference>
<dbReference type="PROSITE" id="PS51123">
    <property type="entry name" value="OMPA_2"/>
    <property type="match status" value="1"/>
</dbReference>
<keyword evidence="3 5" id="KW-0472">Membrane</keyword>
<dbReference type="CDD" id="cd07185">
    <property type="entry name" value="OmpA_C-like"/>
    <property type="match status" value="1"/>
</dbReference>
<dbReference type="Proteomes" id="UP001627408">
    <property type="component" value="Unassembled WGS sequence"/>
</dbReference>
<evidence type="ECO:0000256" key="1">
    <source>
        <dbReference type="ARBA" id="ARBA00004442"/>
    </source>
</evidence>
<dbReference type="PANTHER" id="PTHR30329:SF21">
    <property type="entry name" value="LIPOPROTEIN YIAD-RELATED"/>
    <property type="match status" value="1"/>
</dbReference>
<dbReference type="InterPro" id="IPR001261">
    <property type="entry name" value="ArgE/DapE_CS"/>
</dbReference>
<evidence type="ECO:0000313" key="9">
    <source>
        <dbReference type="Proteomes" id="UP001627408"/>
    </source>
</evidence>
<evidence type="ECO:0000256" key="2">
    <source>
        <dbReference type="ARBA" id="ARBA00022801"/>
    </source>
</evidence>
<feature type="domain" description="OmpA-like" evidence="7">
    <location>
        <begin position="193"/>
        <end position="311"/>
    </location>
</feature>
<dbReference type="PROSITE" id="PS00758">
    <property type="entry name" value="ARGE_DAPE_CPG2_1"/>
    <property type="match status" value="1"/>
</dbReference>
<comment type="subcellular location">
    <subcellularLocation>
        <location evidence="1">Cell outer membrane</location>
    </subcellularLocation>
</comment>
<organism evidence="8 9">
    <name type="scientific">Tateyamaria armeniaca</name>
    <dbReference type="NCBI Taxonomy" id="2518930"/>
    <lineage>
        <taxon>Bacteria</taxon>
        <taxon>Pseudomonadati</taxon>
        <taxon>Pseudomonadota</taxon>
        <taxon>Alphaproteobacteria</taxon>
        <taxon>Rhodobacterales</taxon>
        <taxon>Roseobacteraceae</taxon>
        <taxon>Tateyamaria</taxon>
    </lineage>
</organism>
<evidence type="ECO:0000256" key="3">
    <source>
        <dbReference type="ARBA" id="ARBA00023136"/>
    </source>
</evidence>
<protein>
    <submittedName>
        <fullName evidence="8">OmpA family protein</fullName>
    </submittedName>
</protein>
<evidence type="ECO:0000256" key="5">
    <source>
        <dbReference type="PROSITE-ProRule" id="PRU00473"/>
    </source>
</evidence>
<dbReference type="InterPro" id="IPR050330">
    <property type="entry name" value="Bact_OuterMem_StrucFunc"/>
</dbReference>
<feature type="chain" id="PRO_5045538428" evidence="6">
    <location>
        <begin position="22"/>
        <end position="312"/>
    </location>
</feature>
<dbReference type="RefSeq" id="WP_407591623.1">
    <property type="nucleotide sequence ID" value="NZ_JBHDIY010000002.1"/>
</dbReference>
<dbReference type="SUPFAM" id="SSF103088">
    <property type="entry name" value="OmpA-like"/>
    <property type="match status" value="1"/>
</dbReference>
<dbReference type="InterPro" id="IPR006664">
    <property type="entry name" value="OMP_bac"/>
</dbReference>
<name>A0ABW8US19_9RHOB</name>
<keyword evidence="9" id="KW-1185">Reference proteome</keyword>
<evidence type="ECO:0000256" key="4">
    <source>
        <dbReference type="ARBA" id="ARBA00023237"/>
    </source>
</evidence>
<keyword evidence="6" id="KW-0732">Signal</keyword>
<dbReference type="EMBL" id="JBHDIY010000002">
    <property type="protein sequence ID" value="MFL4469717.1"/>
    <property type="molecule type" value="Genomic_DNA"/>
</dbReference>
<evidence type="ECO:0000259" key="7">
    <source>
        <dbReference type="PROSITE" id="PS51123"/>
    </source>
</evidence>
<dbReference type="InterPro" id="IPR006665">
    <property type="entry name" value="OmpA-like"/>
</dbReference>